<reference evidence="2 3" key="1">
    <citation type="submission" date="2019-05" db="EMBL/GenBank/DDBJ databases">
        <title>Another draft genome of Portunus trituberculatus and its Hox gene families provides insights of decapod evolution.</title>
        <authorList>
            <person name="Jeong J.-H."/>
            <person name="Song I."/>
            <person name="Kim S."/>
            <person name="Choi T."/>
            <person name="Kim D."/>
            <person name="Ryu S."/>
            <person name="Kim W."/>
        </authorList>
    </citation>
    <scope>NUCLEOTIDE SEQUENCE [LARGE SCALE GENOMIC DNA]</scope>
    <source>
        <tissue evidence="2">Muscle</tissue>
    </source>
</reference>
<comment type="caution">
    <text evidence="2">The sequence shown here is derived from an EMBL/GenBank/DDBJ whole genome shotgun (WGS) entry which is preliminary data.</text>
</comment>
<organism evidence="2 3">
    <name type="scientific">Portunus trituberculatus</name>
    <name type="common">Swimming crab</name>
    <name type="synonym">Neptunus trituberculatus</name>
    <dbReference type="NCBI Taxonomy" id="210409"/>
    <lineage>
        <taxon>Eukaryota</taxon>
        <taxon>Metazoa</taxon>
        <taxon>Ecdysozoa</taxon>
        <taxon>Arthropoda</taxon>
        <taxon>Crustacea</taxon>
        <taxon>Multicrustacea</taxon>
        <taxon>Malacostraca</taxon>
        <taxon>Eumalacostraca</taxon>
        <taxon>Eucarida</taxon>
        <taxon>Decapoda</taxon>
        <taxon>Pleocyemata</taxon>
        <taxon>Brachyura</taxon>
        <taxon>Eubrachyura</taxon>
        <taxon>Portunoidea</taxon>
        <taxon>Portunidae</taxon>
        <taxon>Portuninae</taxon>
        <taxon>Portunus</taxon>
    </lineage>
</organism>
<protein>
    <submittedName>
        <fullName evidence="2">Uncharacterized protein</fullName>
    </submittedName>
</protein>
<accession>A0A5B7CEJ5</accession>
<evidence type="ECO:0000256" key="1">
    <source>
        <dbReference type="SAM" id="Phobius"/>
    </source>
</evidence>
<keyword evidence="1" id="KW-1133">Transmembrane helix</keyword>
<sequence length="84" mass="8844">MGQGEGAGEGSGSTGWSIMWLIILLLVGFWLAGVCAFLYIILNIFAACIEGLNPVCEILLKGVQATGTCAQYMVKGTPISEAFK</sequence>
<gene>
    <name evidence="2" type="ORF">E2C01_000518</name>
</gene>
<dbReference type="Proteomes" id="UP000324222">
    <property type="component" value="Unassembled WGS sequence"/>
</dbReference>
<feature type="transmembrane region" description="Helical" evidence="1">
    <location>
        <begin position="18"/>
        <end position="42"/>
    </location>
</feature>
<name>A0A5B7CEJ5_PORTR</name>
<dbReference type="PANTHER" id="PTHR39948">
    <property type="entry name" value="GEO11419P1"/>
    <property type="match status" value="1"/>
</dbReference>
<evidence type="ECO:0000313" key="3">
    <source>
        <dbReference type="Proteomes" id="UP000324222"/>
    </source>
</evidence>
<evidence type="ECO:0000313" key="2">
    <source>
        <dbReference type="EMBL" id="MPC07949.1"/>
    </source>
</evidence>
<dbReference type="OrthoDB" id="8912589at2759"/>
<dbReference type="AlphaFoldDB" id="A0A5B7CEJ5"/>
<keyword evidence="1" id="KW-0472">Membrane</keyword>
<keyword evidence="1" id="KW-0812">Transmembrane</keyword>
<dbReference type="EMBL" id="VSRR010000012">
    <property type="protein sequence ID" value="MPC07949.1"/>
    <property type="molecule type" value="Genomic_DNA"/>
</dbReference>
<dbReference type="PANTHER" id="PTHR39948:SF1">
    <property type="entry name" value="GEO11419P1"/>
    <property type="match status" value="1"/>
</dbReference>
<keyword evidence="3" id="KW-1185">Reference proteome</keyword>
<proteinExistence type="predicted"/>